<evidence type="ECO:0000256" key="3">
    <source>
        <dbReference type="ARBA" id="ARBA00022833"/>
    </source>
</evidence>
<dbReference type="Pfam" id="PF12906">
    <property type="entry name" value="RINGv"/>
    <property type="match status" value="1"/>
</dbReference>
<dbReference type="PANTHER" id="PTHR46214">
    <property type="entry name" value="ZINC FINGER, RING-CH-TYPE"/>
    <property type="match status" value="1"/>
</dbReference>
<dbReference type="Gene3D" id="3.30.40.10">
    <property type="entry name" value="Zinc/RING finger domain, C3HC4 (zinc finger)"/>
    <property type="match status" value="1"/>
</dbReference>
<dbReference type="InterPro" id="IPR011016">
    <property type="entry name" value="Znf_RING-CH"/>
</dbReference>
<sequence>MEPQLALDDHGQGKESHRKTSLNIDGVETSSARLGTSPEGRGPKEQINGSHVVNVKVNEEHLREEKICRICHLSNEASSGSSELIQLGCNCRGELEISHRVCAEAWFKQRGNRLCEICNTTAKNVRLIKDTRIYIMEFNEIRPMETTSLDLPRDDGSRRYEGIHI</sequence>
<gene>
    <name evidence="6" type="ORF">ACH5RR_028513</name>
</gene>
<dbReference type="InterPro" id="IPR013083">
    <property type="entry name" value="Znf_RING/FYVE/PHD"/>
</dbReference>
<comment type="caution">
    <text evidence="6">The sequence shown here is derived from an EMBL/GenBank/DDBJ whole genome shotgun (WGS) entry which is preliminary data.</text>
</comment>
<dbReference type="PROSITE" id="PS51292">
    <property type="entry name" value="ZF_RING_CH"/>
    <property type="match status" value="1"/>
</dbReference>
<keyword evidence="3" id="KW-0862">Zinc</keyword>
<evidence type="ECO:0000259" key="5">
    <source>
        <dbReference type="PROSITE" id="PS51292"/>
    </source>
</evidence>
<dbReference type="EMBL" id="JBJUIK010000012">
    <property type="protein sequence ID" value="KAL3509112.1"/>
    <property type="molecule type" value="Genomic_DNA"/>
</dbReference>
<accession>A0ABD2YP06</accession>
<proteinExistence type="predicted"/>
<dbReference type="Proteomes" id="UP001630127">
    <property type="component" value="Unassembled WGS sequence"/>
</dbReference>
<dbReference type="GO" id="GO:0008270">
    <property type="term" value="F:zinc ion binding"/>
    <property type="evidence" value="ECO:0007669"/>
    <property type="project" value="UniProtKB-KW"/>
</dbReference>
<dbReference type="PANTHER" id="PTHR46214:SF8">
    <property type="entry name" value="RING_FYVE_PHD ZINC FINGER SUPERFAMILY PROTEIN"/>
    <property type="match status" value="1"/>
</dbReference>
<feature type="region of interest" description="Disordered" evidence="4">
    <location>
        <begin position="1"/>
        <end position="47"/>
    </location>
</feature>
<dbReference type="SUPFAM" id="SSF57850">
    <property type="entry name" value="RING/U-box"/>
    <property type="match status" value="1"/>
</dbReference>
<keyword evidence="1" id="KW-0479">Metal-binding</keyword>
<evidence type="ECO:0000256" key="2">
    <source>
        <dbReference type="ARBA" id="ARBA00022771"/>
    </source>
</evidence>
<keyword evidence="2" id="KW-0863">Zinc-finger</keyword>
<evidence type="ECO:0000256" key="4">
    <source>
        <dbReference type="SAM" id="MobiDB-lite"/>
    </source>
</evidence>
<reference evidence="6 7" key="1">
    <citation type="submission" date="2024-11" db="EMBL/GenBank/DDBJ databases">
        <title>A near-complete genome assembly of Cinchona calisaya.</title>
        <authorList>
            <person name="Lian D.C."/>
            <person name="Zhao X.W."/>
            <person name="Wei L."/>
        </authorList>
    </citation>
    <scope>NUCLEOTIDE SEQUENCE [LARGE SCALE GENOMIC DNA]</scope>
    <source>
        <tissue evidence="6">Nenye</tissue>
    </source>
</reference>
<name>A0ABD2YP06_9GENT</name>
<feature type="domain" description="RING-CH-type" evidence="5">
    <location>
        <begin position="60"/>
        <end position="125"/>
    </location>
</feature>
<evidence type="ECO:0000313" key="7">
    <source>
        <dbReference type="Proteomes" id="UP001630127"/>
    </source>
</evidence>
<evidence type="ECO:0000313" key="6">
    <source>
        <dbReference type="EMBL" id="KAL3509112.1"/>
    </source>
</evidence>
<protein>
    <recommendedName>
        <fullName evidence="5">RING-CH-type domain-containing protein</fullName>
    </recommendedName>
</protein>
<evidence type="ECO:0000256" key="1">
    <source>
        <dbReference type="ARBA" id="ARBA00022723"/>
    </source>
</evidence>
<dbReference type="AlphaFoldDB" id="A0ABD2YP06"/>
<keyword evidence="7" id="KW-1185">Reference proteome</keyword>
<dbReference type="SMART" id="SM00744">
    <property type="entry name" value="RINGv"/>
    <property type="match status" value="1"/>
</dbReference>
<organism evidence="6 7">
    <name type="scientific">Cinchona calisaya</name>
    <dbReference type="NCBI Taxonomy" id="153742"/>
    <lineage>
        <taxon>Eukaryota</taxon>
        <taxon>Viridiplantae</taxon>
        <taxon>Streptophyta</taxon>
        <taxon>Embryophyta</taxon>
        <taxon>Tracheophyta</taxon>
        <taxon>Spermatophyta</taxon>
        <taxon>Magnoliopsida</taxon>
        <taxon>eudicotyledons</taxon>
        <taxon>Gunneridae</taxon>
        <taxon>Pentapetalae</taxon>
        <taxon>asterids</taxon>
        <taxon>lamiids</taxon>
        <taxon>Gentianales</taxon>
        <taxon>Rubiaceae</taxon>
        <taxon>Cinchonoideae</taxon>
        <taxon>Cinchoneae</taxon>
        <taxon>Cinchona</taxon>
    </lineage>
</organism>